<evidence type="ECO:0000256" key="12">
    <source>
        <dbReference type="ARBA" id="ARBA00023319"/>
    </source>
</evidence>
<evidence type="ECO:0000256" key="3">
    <source>
        <dbReference type="ARBA" id="ARBA00022692"/>
    </source>
</evidence>
<dbReference type="GO" id="GO:0014704">
    <property type="term" value="C:intercalated disc"/>
    <property type="evidence" value="ECO:0007669"/>
    <property type="project" value="TreeGrafter"/>
</dbReference>
<dbReference type="PROSITE" id="PS50835">
    <property type="entry name" value="IG_LIKE"/>
    <property type="match status" value="1"/>
</dbReference>
<keyword evidence="7" id="KW-1133">Transmembrane helix</keyword>
<dbReference type="GO" id="GO:0005923">
    <property type="term" value="C:bicellular tight junction"/>
    <property type="evidence" value="ECO:0007669"/>
    <property type="project" value="TreeGrafter"/>
</dbReference>
<evidence type="ECO:0000256" key="9">
    <source>
        <dbReference type="ARBA" id="ARBA00023157"/>
    </source>
</evidence>
<keyword evidence="6" id="KW-0130">Cell adhesion</keyword>
<keyword evidence="16" id="KW-1185">Reference proteome</keyword>
<keyword evidence="11" id="KW-0325">Glycoprotein</keyword>
<dbReference type="InterPro" id="IPR036179">
    <property type="entry name" value="Ig-like_dom_sf"/>
</dbReference>
<keyword evidence="10" id="KW-0675">Receptor</keyword>
<keyword evidence="2" id="KW-1003">Cell membrane</keyword>
<keyword evidence="12" id="KW-0393">Immunoglobulin domain</keyword>
<dbReference type="Pfam" id="PF07686">
    <property type="entry name" value="V-set"/>
    <property type="match status" value="1"/>
</dbReference>
<dbReference type="Proteomes" id="UP000550309">
    <property type="component" value="Unassembled WGS sequence"/>
</dbReference>
<keyword evidence="4" id="KW-0732">Signal</keyword>
<accession>A0A7K5ZX24</accession>
<dbReference type="GO" id="GO:0034109">
    <property type="term" value="P:homotypic cell-cell adhesion"/>
    <property type="evidence" value="ECO:0007669"/>
    <property type="project" value="TreeGrafter"/>
</dbReference>
<dbReference type="InterPro" id="IPR052307">
    <property type="entry name" value="EJ_Adhesion_Regulator"/>
</dbReference>
<feature type="region of interest" description="Disordered" evidence="13">
    <location>
        <begin position="144"/>
        <end position="171"/>
    </location>
</feature>
<evidence type="ECO:0000256" key="5">
    <source>
        <dbReference type="ARBA" id="ARBA00022737"/>
    </source>
</evidence>
<gene>
    <name evidence="15" type="primary">Cxadr_1</name>
    <name evidence="15" type="ORF">ONYCOR_R01090</name>
</gene>
<dbReference type="Gene3D" id="2.60.40.10">
    <property type="entry name" value="Immunoglobulins"/>
    <property type="match status" value="1"/>
</dbReference>
<dbReference type="EMBL" id="VZRK01000172">
    <property type="protein sequence ID" value="NWU82171.1"/>
    <property type="molecule type" value="Genomic_DNA"/>
</dbReference>
<sequence length="171" mass="19061">LTRSLTITSIDPSLFEKAQAEKVTLPCTFELLEEDEGSLAIEWVFIPADNPERAELMIMYAVDRIYNRCNTAMTERVHFANLNPRSGDGSLDIVNLKAADTGIYQCKVEKVLGVQSKKIQLTVLVKPAGTKCSIEGSQKIGKDVTWKRASQEGSPRLSYDWRRVSGTQEPP</sequence>
<evidence type="ECO:0000259" key="14">
    <source>
        <dbReference type="PROSITE" id="PS50835"/>
    </source>
</evidence>
<evidence type="ECO:0000256" key="4">
    <source>
        <dbReference type="ARBA" id="ARBA00022729"/>
    </source>
</evidence>
<organism evidence="15 16">
    <name type="scientific">Onychorhynchus coronatus</name>
    <name type="common">Royal flycatcher</name>
    <dbReference type="NCBI Taxonomy" id="360224"/>
    <lineage>
        <taxon>Eukaryota</taxon>
        <taxon>Metazoa</taxon>
        <taxon>Chordata</taxon>
        <taxon>Craniata</taxon>
        <taxon>Vertebrata</taxon>
        <taxon>Euteleostomi</taxon>
        <taxon>Archelosauria</taxon>
        <taxon>Archosauria</taxon>
        <taxon>Dinosauria</taxon>
        <taxon>Saurischia</taxon>
        <taxon>Theropoda</taxon>
        <taxon>Coelurosauria</taxon>
        <taxon>Aves</taxon>
        <taxon>Neognathae</taxon>
        <taxon>Neoaves</taxon>
        <taxon>Telluraves</taxon>
        <taxon>Australaves</taxon>
        <taxon>Passeriformes</taxon>
        <taxon>Tyrannidae</taxon>
        <taxon>Onychorhynchus</taxon>
    </lineage>
</organism>
<dbReference type="GO" id="GO:0016323">
    <property type="term" value="C:basolateral plasma membrane"/>
    <property type="evidence" value="ECO:0007669"/>
    <property type="project" value="TreeGrafter"/>
</dbReference>
<dbReference type="SMART" id="SM00409">
    <property type="entry name" value="IG"/>
    <property type="match status" value="1"/>
</dbReference>
<evidence type="ECO:0000256" key="13">
    <source>
        <dbReference type="SAM" id="MobiDB-lite"/>
    </source>
</evidence>
<comment type="subcellular location">
    <subcellularLocation>
        <location evidence="1">Cell membrane</location>
        <topology evidence="1">Single-pass type I membrane protein</topology>
    </subcellularLocation>
</comment>
<evidence type="ECO:0000256" key="7">
    <source>
        <dbReference type="ARBA" id="ARBA00022989"/>
    </source>
</evidence>
<feature type="non-terminal residue" evidence="15">
    <location>
        <position position="1"/>
    </location>
</feature>
<feature type="domain" description="Ig-like" evidence="14">
    <location>
        <begin position="19"/>
        <end position="122"/>
    </location>
</feature>
<dbReference type="InterPro" id="IPR013783">
    <property type="entry name" value="Ig-like_fold"/>
</dbReference>
<keyword evidence="8" id="KW-0472">Membrane</keyword>
<dbReference type="SMART" id="SM00406">
    <property type="entry name" value="IGv"/>
    <property type="match status" value="1"/>
</dbReference>
<evidence type="ECO:0000256" key="11">
    <source>
        <dbReference type="ARBA" id="ARBA00023180"/>
    </source>
</evidence>
<evidence type="ECO:0000313" key="16">
    <source>
        <dbReference type="Proteomes" id="UP000550309"/>
    </source>
</evidence>
<dbReference type="AlphaFoldDB" id="A0A7K5ZX24"/>
<feature type="non-terminal residue" evidence="15">
    <location>
        <position position="171"/>
    </location>
</feature>
<evidence type="ECO:0000313" key="15">
    <source>
        <dbReference type="EMBL" id="NWU82171.1"/>
    </source>
</evidence>
<dbReference type="InterPro" id="IPR003599">
    <property type="entry name" value="Ig_sub"/>
</dbReference>
<dbReference type="SUPFAM" id="SSF48726">
    <property type="entry name" value="Immunoglobulin"/>
    <property type="match status" value="1"/>
</dbReference>
<dbReference type="OrthoDB" id="8902063at2759"/>
<keyword evidence="3" id="KW-0812">Transmembrane</keyword>
<evidence type="ECO:0000256" key="10">
    <source>
        <dbReference type="ARBA" id="ARBA00023170"/>
    </source>
</evidence>
<evidence type="ECO:0000256" key="2">
    <source>
        <dbReference type="ARBA" id="ARBA00022475"/>
    </source>
</evidence>
<keyword evidence="9" id="KW-1015">Disulfide bond</keyword>
<reference evidence="15 16" key="1">
    <citation type="submission" date="2019-09" db="EMBL/GenBank/DDBJ databases">
        <title>Bird 10,000 Genomes (B10K) Project - Family phase.</title>
        <authorList>
            <person name="Zhang G."/>
        </authorList>
    </citation>
    <scope>NUCLEOTIDE SEQUENCE [LARGE SCALE GENOMIC DNA]</scope>
    <source>
        <strain evidence="15">B10K-DU-028-75</strain>
        <tissue evidence="15">Mixed tissue sample</tissue>
    </source>
</reference>
<protein>
    <submittedName>
        <fullName evidence="15">CXAR protein</fullName>
    </submittedName>
</protein>
<evidence type="ECO:0000256" key="1">
    <source>
        <dbReference type="ARBA" id="ARBA00004251"/>
    </source>
</evidence>
<name>A0A7K5ZX24_ONYCO</name>
<keyword evidence="5" id="KW-0677">Repeat</keyword>
<dbReference type="PANTHER" id="PTHR44468:SF3">
    <property type="entry name" value="COXSACKIEVIRUS AND ADENOVIRUS RECEPTOR"/>
    <property type="match status" value="1"/>
</dbReference>
<evidence type="ECO:0000256" key="8">
    <source>
        <dbReference type="ARBA" id="ARBA00023136"/>
    </source>
</evidence>
<dbReference type="GO" id="GO:0050839">
    <property type="term" value="F:cell adhesion molecule binding"/>
    <property type="evidence" value="ECO:0007669"/>
    <property type="project" value="TreeGrafter"/>
</dbReference>
<evidence type="ECO:0000256" key="6">
    <source>
        <dbReference type="ARBA" id="ARBA00022889"/>
    </source>
</evidence>
<proteinExistence type="predicted"/>
<dbReference type="InterPro" id="IPR007110">
    <property type="entry name" value="Ig-like_dom"/>
</dbReference>
<comment type="caution">
    <text evidence="15">The sequence shown here is derived from an EMBL/GenBank/DDBJ whole genome shotgun (WGS) entry which is preliminary data.</text>
</comment>
<dbReference type="PANTHER" id="PTHR44468">
    <property type="entry name" value="COXSACKIEVIRUS AND ADENOVIRUS RECEPTOR-RELATED"/>
    <property type="match status" value="1"/>
</dbReference>
<dbReference type="InterPro" id="IPR013106">
    <property type="entry name" value="Ig_V-set"/>
</dbReference>